<keyword evidence="5 9" id="KW-0028">Amino-acid biosynthesis</keyword>
<dbReference type="Gene3D" id="3.20.20.70">
    <property type="entry name" value="Aldolase class I"/>
    <property type="match status" value="1"/>
</dbReference>
<dbReference type="InterPro" id="IPR011060">
    <property type="entry name" value="RibuloseP-bd_barrel"/>
</dbReference>
<dbReference type="InterPro" id="IPR044643">
    <property type="entry name" value="TrpF_fam"/>
</dbReference>
<dbReference type="PANTHER" id="PTHR42894:SF1">
    <property type="entry name" value="N-(5'-PHOSPHORIBOSYL)ANTHRANILATE ISOMERASE"/>
    <property type="match status" value="1"/>
</dbReference>
<comment type="catalytic activity">
    <reaction evidence="1 9">
        <text>N-(5-phospho-beta-D-ribosyl)anthranilate = 1-(2-carboxyphenylamino)-1-deoxy-D-ribulose 5-phosphate</text>
        <dbReference type="Rhea" id="RHEA:21540"/>
        <dbReference type="ChEBI" id="CHEBI:18277"/>
        <dbReference type="ChEBI" id="CHEBI:58613"/>
        <dbReference type="EC" id="5.3.1.24"/>
    </reaction>
</comment>
<feature type="domain" description="N-(5'phosphoribosyl) anthranilate isomerase (PRAI)" evidence="10">
    <location>
        <begin position="3"/>
        <end position="197"/>
    </location>
</feature>
<comment type="pathway">
    <text evidence="2 9">Amino-acid biosynthesis; L-tryptophan biosynthesis; L-tryptophan from chorismate: step 3/5.</text>
</comment>
<proteinExistence type="inferred from homology"/>
<comment type="similarity">
    <text evidence="9">Belongs to the TrpF family.</text>
</comment>
<gene>
    <name evidence="9" type="primary">trpF</name>
    <name evidence="11" type="ORF">COV91_00090</name>
</gene>
<evidence type="ECO:0000256" key="9">
    <source>
        <dbReference type="HAMAP-Rule" id="MF_00135"/>
    </source>
</evidence>
<dbReference type="PANTHER" id="PTHR42894">
    <property type="entry name" value="N-(5'-PHOSPHORIBOSYL)ANTHRANILATE ISOMERASE"/>
    <property type="match status" value="1"/>
</dbReference>
<dbReference type="UniPathway" id="UPA00035">
    <property type="reaction ID" value="UER00042"/>
</dbReference>
<dbReference type="HAMAP" id="MF_00135">
    <property type="entry name" value="PRAI"/>
    <property type="match status" value="1"/>
</dbReference>
<dbReference type="Proteomes" id="UP000229342">
    <property type="component" value="Unassembled WGS sequence"/>
</dbReference>
<dbReference type="SUPFAM" id="SSF51366">
    <property type="entry name" value="Ribulose-phoshate binding barrel"/>
    <property type="match status" value="1"/>
</dbReference>
<keyword evidence="7 9" id="KW-0057">Aromatic amino acid biosynthesis</keyword>
<comment type="caution">
    <text evidence="11">The sequence shown here is derived from an EMBL/GenBank/DDBJ whole genome shotgun (WGS) entry which is preliminary data.</text>
</comment>
<dbReference type="GO" id="GO:0000162">
    <property type="term" value="P:L-tryptophan biosynthetic process"/>
    <property type="evidence" value="ECO:0007669"/>
    <property type="project" value="UniProtKB-UniRule"/>
</dbReference>
<evidence type="ECO:0000256" key="2">
    <source>
        <dbReference type="ARBA" id="ARBA00004664"/>
    </source>
</evidence>
<dbReference type="AlphaFoldDB" id="A0A2H0KD58"/>
<evidence type="ECO:0000256" key="5">
    <source>
        <dbReference type="ARBA" id="ARBA00022605"/>
    </source>
</evidence>
<evidence type="ECO:0000256" key="4">
    <source>
        <dbReference type="ARBA" id="ARBA00022272"/>
    </source>
</evidence>
<evidence type="ECO:0000256" key="1">
    <source>
        <dbReference type="ARBA" id="ARBA00001164"/>
    </source>
</evidence>
<dbReference type="EC" id="5.3.1.24" evidence="3 9"/>
<evidence type="ECO:0000259" key="10">
    <source>
        <dbReference type="Pfam" id="PF00697"/>
    </source>
</evidence>
<accession>A0A2H0KD58</accession>
<keyword evidence="8 9" id="KW-0413">Isomerase</keyword>
<dbReference type="InterPro" id="IPR013785">
    <property type="entry name" value="Aldolase_TIM"/>
</dbReference>
<evidence type="ECO:0000256" key="7">
    <source>
        <dbReference type="ARBA" id="ARBA00023141"/>
    </source>
</evidence>
<evidence type="ECO:0000256" key="8">
    <source>
        <dbReference type="ARBA" id="ARBA00023235"/>
    </source>
</evidence>
<dbReference type="InterPro" id="IPR001240">
    <property type="entry name" value="PRAI_dom"/>
</dbReference>
<reference evidence="11 12" key="1">
    <citation type="submission" date="2017-09" db="EMBL/GenBank/DDBJ databases">
        <title>Depth-based differentiation of microbial function through sediment-hosted aquifers and enrichment of novel symbionts in the deep terrestrial subsurface.</title>
        <authorList>
            <person name="Probst A.J."/>
            <person name="Ladd B."/>
            <person name="Jarett J.K."/>
            <person name="Geller-Mcgrath D.E."/>
            <person name="Sieber C.M."/>
            <person name="Emerson J.B."/>
            <person name="Anantharaman K."/>
            <person name="Thomas B.C."/>
            <person name="Malmstrom R."/>
            <person name="Stieglmeier M."/>
            <person name="Klingl A."/>
            <person name="Woyke T."/>
            <person name="Ryan C.M."/>
            <person name="Banfield J.F."/>
        </authorList>
    </citation>
    <scope>NUCLEOTIDE SEQUENCE [LARGE SCALE GENOMIC DNA]</scope>
    <source>
        <strain evidence="11">CG11_big_fil_rev_8_21_14_0_20_46_11</strain>
    </source>
</reference>
<dbReference type="CDD" id="cd00405">
    <property type="entry name" value="PRAI"/>
    <property type="match status" value="1"/>
</dbReference>
<name>A0A2H0KD58_9BACT</name>
<dbReference type="EMBL" id="PCVG01000003">
    <property type="protein sequence ID" value="PIQ69196.1"/>
    <property type="molecule type" value="Genomic_DNA"/>
</dbReference>
<evidence type="ECO:0000313" key="11">
    <source>
        <dbReference type="EMBL" id="PIQ69196.1"/>
    </source>
</evidence>
<sequence>MLVKICGIKTLADAQTAIEAGADFLGFNFVPTSKRLVSAETAREIILGLGNTKPRLVGIFQNESKDRVNNMAKTLGLDYVQLHGEETPDYCVHMTKPVIKVFSVDADFDIDAIASELRKYRVDFYMLDRKNREGEVLNREKVTNLAKSFPIILAGGLTPENAHAIIQASGHIIGVDVAGGVETDGVKDAQKIKAFIAQIK</sequence>
<protein>
    <recommendedName>
        <fullName evidence="4 9">N-(5'-phosphoribosyl)anthranilate isomerase</fullName>
        <shortName evidence="9">PRAI</shortName>
        <ecNumber evidence="3 9">5.3.1.24</ecNumber>
    </recommendedName>
</protein>
<dbReference type="GO" id="GO:0004640">
    <property type="term" value="F:phosphoribosylanthranilate isomerase activity"/>
    <property type="evidence" value="ECO:0007669"/>
    <property type="project" value="UniProtKB-UniRule"/>
</dbReference>
<evidence type="ECO:0000313" key="12">
    <source>
        <dbReference type="Proteomes" id="UP000229342"/>
    </source>
</evidence>
<keyword evidence="6 9" id="KW-0822">Tryptophan biosynthesis</keyword>
<organism evidence="11 12">
    <name type="scientific">Candidatus Taylorbacteria bacterium CG11_big_fil_rev_8_21_14_0_20_46_11</name>
    <dbReference type="NCBI Taxonomy" id="1975025"/>
    <lineage>
        <taxon>Bacteria</taxon>
        <taxon>Candidatus Tayloriibacteriota</taxon>
    </lineage>
</organism>
<evidence type="ECO:0000256" key="3">
    <source>
        <dbReference type="ARBA" id="ARBA00012572"/>
    </source>
</evidence>
<evidence type="ECO:0000256" key="6">
    <source>
        <dbReference type="ARBA" id="ARBA00022822"/>
    </source>
</evidence>
<dbReference type="Pfam" id="PF00697">
    <property type="entry name" value="PRAI"/>
    <property type="match status" value="1"/>
</dbReference>